<keyword evidence="5" id="KW-0539">Nucleus</keyword>
<keyword evidence="2" id="KW-0805">Transcription regulation</keyword>
<dbReference type="GO" id="GO:0003677">
    <property type="term" value="F:DNA binding"/>
    <property type="evidence" value="ECO:0007669"/>
    <property type="project" value="UniProtKB-KW"/>
</dbReference>
<feature type="region of interest" description="Disordered" evidence="6">
    <location>
        <begin position="1"/>
        <end position="52"/>
    </location>
</feature>
<feature type="domain" description="Aflatoxin regulatory protein" evidence="7">
    <location>
        <begin position="147"/>
        <end position="246"/>
    </location>
</feature>
<dbReference type="GO" id="GO:0006355">
    <property type="term" value="P:regulation of DNA-templated transcription"/>
    <property type="evidence" value="ECO:0007669"/>
    <property type="project" value="InterPro"/>
</dbReference>
<evidence type="ECO:0000256" key="1">
    <source>
        <dbReference type="ARBA" id="ARBA00022723"/>
    </source>
</evidence>
<name>A0AA43QUK0_9LECA</name>
<dbReference type="GO" id="GO:0005634">
    <property type="term" value="C:nucleus"/>
    <property type="evidence" value="ECO:0007669"/>
    <property type="project" value="InterPro"/>
</dbReference>
<evidence type="ECO:0000256" key="2">
    <source>
        <dbReference type="ARBA" id="ARBA00023015"/>
    </source>
</evidence>
<dbReference type="AlphaFoldDB" id="A0AA43QUK0"/>
<sequence length="369" mass="39785">MRRPGRKRESQPSNKDNDHDRNSRNTESNGDHNHLTTLDPSPTCSTPGNLLSPDWSDSDNFSRLLAPLDPDLISVFQGDNDTIDGLFTSPMDPLELESNNFFSHNPDAIPEASSFDHLNTSKSSSLSSSDQSLLNGTWGVSGAAGSASCCLIQALDLMRELSAIKPSVCIRSTGQNDAGTVSTVGPDANLSAQNVVAENQQTFEMVNNMLQCPCMEDSYLLIILSMIVMKALDRYAAAARKQFWGAGEKGDKSRASTSTHEQVPQLSGVGDENPGRLGAQLILGKLHTVQRLVKQLSPRLKAHGPETASEGGGDLERDIVRGDWQIASPSEGGMTPAPLSPTVFEQIDLDLRKALSGLSSEIINMLRQN</sequence>
<feature type="region of interest" description="Disordered" evidence="6">
    <location>
        <begin position="246"/>
        <end position="271"/>
    </location>
</feature>
<keyword evidence="3" id="KW-0238">DNA-binding</keyword>
<dbReference type="GO" id="GO:0046872">
    <property type="term" value="F:metal ion binding"/>
    <property type="evidence" value="ECO:0007669"/>
    <property type="project" value="UniProtKB-KW"/>
</dbReference>
<feature type="compositionally biased region" description="Basic and acidic residues" evidence="6">
    <location>
        <begin position="7"/>
        <end position="34"/>
    </location>
</feature>
<evidence type="ECO:0000256" key="6">
    <source>
        <dbReference type="SAM" id="MobiDB-lite"/>
    </source>
</evidence>
<evidence type="ECO:0000313" key="9">
    <source>
        <dbReference type="Proteomes" id="UP001161017"/>
    </source>
</evidence>
<evidence type="ECO:0000256" key="4">
    <source>
        <dbReference type="ARBA" id="ARBA00023163"/>
    </source>
</evidence>
<dbReference type="EMBL" id="JAPUFD010000021">
    <property type="protein sequence ID" value="MDI1492732.1"/>
    <property type="molecule type" value="Genomic_DNA"/>
</dbReference>
<evidence type="ECO:0000259" key="7">
    <source>
        <dbReference type="Pfam" id="PF08493"/>
    </source>
</evidence>
<reference evidence="8" key="1">
    <citation type="journal article" date="2023" name="Genome Biol. Evol.">
        <title>First Whole Genome Sequence and Flow Cytometry Genome Size Data for the Lichen-Forming Fungus Ramalina farinacea (Ascomycota).</title>
        <authorList>
            <person name="Llewellyn T."/>
            <person name="Mian S."/>
            <person name="Hill R."/>
            <person name="Leitch I.J."/>
            <person name="Gaya E."/>
        </authorList>
    </citation>
    <scope>NUCLEOTIDE SEQUENCE</scope>
    <source>
        <strain evidence="8">LIQ254RAFAR</strain>
    </source>
</reference>
<dbReference type="Proteomes" id="UP001161017">
    <property type="component" value="Unassembled WGS sequence"/>
</dbReference>
<keyword evidence="9" id="KW-1185">Reference proteome</keyword>
<keyword evidence="4" id="KW-0804">Transcription</keyword>
<proteinExistence type="predicted"/>
<comment type="caution">
    <text evidence="8">The sequence shown here is derived from an EMBL/GenBank/DDBJ whole genome shotgun (WGS) entry which is preliminary data.</text>
</comment>
<dbReference type="InterPro" id="IPR013700">
    <property type="entry name" value="AflR"/>
</dbReference>
<keyword evidence="1" id="KW-0479">Metal-binding</keyword>
<evidence type="ECO:0000256" key="3">
    <source>
        <dbReference type="ARBA" id="ARBA00023125"/>
    </source>
</evidence>
<organism evidence="8 9">
    <name type="scientific">Ramalina farinacea</name>
    <dbReference type="NCBI Taxonomy" id="258253"/>
    <lineage>
        <taxon>Eukaryota</taxon>
        <taxon>Fungi</taxon>
        <taxon>Dikarya</taxon>
        <taxon>Ascomycota</taxon>
        <taxon>Pezizomycotina</taxon>
        <taxon>Lecanoromycetes</taxon>
        <taxon>OSLEUM clade</taxon>
        <taxon>Lecanoromycetidae</taxon>
        <taxon>Lecanorales</taxon>
        <taxon>Lecanorineae</taxon>
        <taxon>Ramalinaceae</taxon>
        <taxon>Ramalina</taxon>
    </lineage>
</organism>
<dbReference type="Pfam" id="PF08493">
    <property type="entry name" value="AflR"/>
    <property type="match status" value="1"/>
</dbReference>
<evidence type="ECO:0000256" key="5">
    <source>
        <dbReference type="ARBA" id="ARBA00023242"/>
    </source>
</evidence>
<feature type="compositionally biased region" description="Polar residues" evidence="6">
    <location>
        <begin position="35"/>
        <end position="49"/>
    </location>
</feature>
<dbReference type="GO" id="GO:0045122">
    <property type="term" value="P:aflatoxin biosynthetic process"/>
    <property type="evidence" value="ECO:0007669"/>
    <property type="project" value="InterPro"/>
</dbReference>
<evidence type="ECO:0000313" key="8">
    <source>
        <dbReference type="EMBL" id="MDI1492732.1"/>
    </source>
</evidence>
<protein>
    <recommendedName>
        <fullName evidence="7">Aflatoxin regulatory protein domain-containing protein</fullName>
    </recommendedName>
</protein>
<accession>A0AA43QUK0</accession>
<feature type="compositionally biased region" description="Polar residues" evidence="6">
    <location>
        <begin position="255"/>
        <end position="265"/>
    </location>
</feature>
<gene>
    <name evidence="8" type="ORF">OHK93_004514</name>
</gene>